<dbReference type="EMBL" id="CP013099">
    <property type="protein sequence ID" value="ALP52597.1"/>
    <property type="molecule type" value="Genomic_DNA"/>
</dbReference>
<dbReference type="Proteomes" id="UP000055136">
    <property type="component" value="Chromosome"/>
</dbReference>
<dbReference type="KEGG" id="tee:Tel_05230"/>
<feature type="transmembrane region" description="Helical" evidence="5">
    <location>
        <begin position="38"/>
        <end position="66"/>
    </location>
</feature>
<organism evidence="7 8">
    <name type="scientific">Candidatus Tenderia electrophaga</name>
    <dbReference type="NCBI Taxonomy" id="1748243"/>
    <lineage>
        <taxon>Bacteria</taxon>
        <taxon>Pseudomonadati</taxon>
        <taxon>Pseudomonadota</taxon>
        <taxon>Gammaproteobacteria</taxon>
        <taxon>Candidatus Tenderiales</taxon>
        <taxon>Candidatus Tenderiaceae</taxon>
        <taxon>Candidatus Tenderia</taxon>
    </lineage>
</organism>
<evidence type="ECO:0000256" key="2">
    <source>
        <dbReference type="ARBA" id="ARBA00022692"/>
    </source>
</evidence>
<evidence type="ECO:0000256" key="5">
    <source>
        <dbReference type="SAM" id="Phobius"/>
    </source>
</evidence>
<evidence type="ECO:0000256" key="1">
    <source>
        <dbReference type="ARBA" id="ARBA00004141"/>
    </source>
</evidence>
<keyword evidence="3 5" id="KW-1133">Transmembrane helix</keyword>
<protein>
    <recommendedName>
        <fullName evidence="6">RDD domain-containing protein</fullName>
    </recommendedName>
</protein>
<dbReference type="GO" id="GO:0016020">
    <property type="term" value="C:membrane"/>
    <property type="evidence" value="ECO:0007669"/>
    <property type="project" value="UniProtKB-SubCell"/>
</dbReference>
<dbReference type="Pfam" id="PF06271">
    <property type="entry name" value="RDD"/>
    <property type="match status" value="1"/>
</dbReference>
<reference evidence="7" key="1">
    <citation type="submission" date="2015-10" db="EMBL/GenBank/DDBJ databases">
        <title>Description of Candidatus Tenderia electrophaga gen. nov, sp. nov., an Uncultivated Electroautotroph from a Biocathode Enrichment.</title>
        <authorList>
            <person name="Eddie B.J."/>
            <person name="Malanoski A.P."/>
            <person name="Wang Z."/>
            <person name="Hall R.J."/>
            <person name="Oh S.D."/>
            <person name="Heiner C."/>
            <person name="Lin B."/>
            <person name="Strycharz-Glaven S.M."/>
        </authorList>
    </citation>
    <scope>NUCLEOTIDE SEQUENCE [LARGE SCALE GENOMIC DNA]</scope>
    <source>
        <strain evidence="7">NRL1</strain>
    </source>
</reference>
<comment type="subcellular location">
    <subcellularLocation>
        <location evidence="1">Membrane</location>
        <topology evidence="1">Multi-pass membrane protein</topology>
    </subcellularLocation>
</comment>
<name>A0A0S2TBQ6_9GAMM</name>
<dbReference type="AlphaFoldDB" id="A0A0S2TBQ6"/>
<dbReference type="InterPro" id="IPR010432">
    <property type="entry name" value="RDD"/>
</dbReference>
<gene>
    <name evidence="7" type="ORF">Tel_05230</name>
</gene>
<evidence type="ECO:0000256" key="3">
    <source>
        <dbReference type="ARBA" id="ARBA00022989"/>
    </source>
</evidence>
<accession>A0A0S2TBQ6</accession>
<dbReference type="PANTHER" id="PTHR38480:SF1">
    <property type="entry name" value="SLR0254 PROTEIN"/>
    <property type="match status" value="1"/>
</dbReference>
<sequence>MLDTACSIETPEGIDLALRPAGPVPRILAYGIDLVIRWAIMFVIAMLMGFAGQLGMGMMMILYFLLEWFYPVCFERFRDGVTPGKKSMDLRVVNDDGTPVGWDGAIVRNLLRAADFLPFFYVVGLVSMVTSRHFRRLGDLAAGTLVVHNAGIKPPAPVDETGTRPAPVPLSDDEQRALLDFSESRNRLSPQRQAELADILTPLTGKSGKAGVLEVMRIANGLKGQA</sequence>
<evidence type="ECO:0000313" key="8">
    <source>
        <dbReference type="Proteomes" id="UP000055136"/>
    </source>
</evidence>
<keyword evidence="4 5" id="KW-0472">Membrane</keyword>
<feature type="domain" description="RDD" evidence="6">
    <location>
        <begin position="21"/>
        <end position="143"/>
    </location>
</feature>
<proteinExistence type="predicted"/>
<evidence type="ECO:0000259" key="6">
    <source>
        <dbReference type="Pfam" id="PF06271"/>
    </source>
</evidence>
<evidence type="ECO:0000256" key="4">
    <source>
        <dbReference type="ARBA" id="ARBA00023136"/>
    </source>
</evidence>
<keyword evidence="2 5" id="KW-0812">Transmembrane</keyword>
<keyword evidence="8" id="KW-1185">Reference proteome</keyword>
<dbReference type="PANTHER" id="PTHR38480">
    <property type="entry name" value="SLR0254 PROTEIN"/>
    <property type="match status" value="1"/>
</dbReference>
<evidence type="ECO:0000313" key="7">
    <source>
        <dbReference type="EMBL" id="ALP52597.1"/>
    </source>
</evidence>
<dbReference type="STRING" id="1748243.Tel_05230"/>